<dbReference type="Pfam" id="PF08004">
    <property type="entry name" value="DUF1699"/>
    <property type="match status" value="1"/>
</dbReference>
<dbReference type="EMBL" id="AE010299">
    <property type="protein sequence ID" value="AAM05310.1"/>
    <property type="molecule type" value="Genomic_DNA"/>
</dbReference>
<dbReference type="EnsemblBacteria" id="AAM05310">
    <property type="protein sequence ID" value="AAM05310"/>
    <property type="gene ID" value="MA_1906"/>
</dbReference>
<protein>
    <recommendedName>
        <fullName evidence="3">Ribosomal protein S6</fullName>
    </recommendedName>
</protein>
<evidence type="ECO:0000313" key="2">
    <source>
        <dbReference type="Proteomes" id="UP000002487"/>
    </source>
</evidence>
<evidence type="ECO:0008006" key="3">
    <source>
        <dbReference type="Google" id="ProtNLM"/>
    </source>
</evidence>
<dbReference type="InParanoid" id="Q8TPK5"/>
<dbReference type="KEGG" id="mac:MA_1906"/>
<accession>Q8TPK5</accession>
<name>Q8TPK5_METAC</name>
<dbReference type="Proteomes" id="UP000002487">
    <property type="component" value="Chromosome"/>
</dbReference>
<dbReference type="HOGENOM" id="CLU_152347_0_0_2"/>
<sequence length="135" mass="15629">MKIRVVSSREEIATLNPNERLVHLTFRPSNKDIFELVESCPRIEVVQLPKSYMATVSNSIKMFFQMQRIQLIEGDIWGHRKDINEYYAVPSSVIENIKEMKIEGKTNEEIEKQISGESKLNPEMIAYILAKEVSV</sequence>
<gene>
    <name evidence="1" type="ordered locus">MA_1906</name>
</gene>
<dbReference type="InterPro" id="IPR012546">
    <property type="entry name" value="DUF1699"/>
</dbReference>
<evidence type="ECO:0000313" key="1">
    <source>
        <dbReference type="EMBL" id="AAM05310.1"/>
    </source>
</evidence>
<organism evidence="1 2">
    <name type="scientific">Methanosarcina acetivorans (strain ATCC 35395 / DSM 2834 / JCM 12185 / C2A)</name>
    <dbReference type="NCBI Taxonomy" id="188937"/>
    <lineage>
        <taxon>Archaea</taxon>
        <taxon>Methanobacteriati</taxon>
        <taxon>Methanobacteriota</taxon>
        <taxon>Stenosarchaea group</taxon>
        <taxon>Methanomicrobia</taxon>
        <taxon>Methanosarcinales</taxon>
        <taxon>Methanosarcinaceae</taxon>
        <taxon>Methanosarcina</taxon>
    </lineage>
</organism>
<dbReference type="RefSeq" id="WP_011021903.1">
    <property type="nucleotide sequence ID" value="NC_003552.1"/>
</dbReference>
<keyword evidence="2" id="KW-1185">Reference proteome</keyword>
<dbReference type="OrthoDB" id="144513at2157"/>
<dbReference type="GeneID" id="1473795"/>
<dbReference type="AlphaFoldDB" id="Q8TPK5"/>
<proteinExistence type="predicted"/>
<dbReference type="PhylomeDB" id="Q8TPK5"/>
<reference evidence="1 2" key="1">
    <citation type="journal article" date="2002" name="Genome Res.">
        <title>The genome of Methanosarcina acetivorans reveals extensive metabolic and physiological diversity.</title>
        <authorList>
            <person name="Galagan J.E."/>
            <person name="Nusbaum C."/>
            <person name="Roy A."/>
            <person name="Endrizzi M.G."/>
            <person name="Macdonald P."/>
            <person name="FitzHugh W."/>
            <person name="Calvo S."/>
            <person name="Engels R."/>
            <person name="Smirnov S."/>
            <person name="Atnoor D."/>
            <person name="Brown A."/>
            <person name="Allen N."/>
            <person name="Naylor J."/>
            <person name="Stange-Thomann N."/>
            <person name="DeArellano K."/>
            <person name="Johnson R."/>
            <person name="Linton L."/>
            <person name="McEwan P."/>
            <person name="McKernan K."/>
            <person name="Talamas J."/>
            <person name="Tirrell A."/>
            <person name="Ye W."/>
            <person name="Zimmer A."/>
            <person name="Barber R.D."/>
            <person name="Cann I."/>
            <person name="Graham D.E."/>
            <person name="Grahame D.A."/>
            <person name="Guss A."/>
            <person name="Hedderich R."/>
            <person name="Ingram-Smith C."/>
            <person name="Kuettner C.H."/>
            <person name="Krzycki J.A."/>
            <person name="Leigh J.A."/>
            <person name="Li W."/>
            <person name="Liu J."/>
            <person name="Mukhopadhyay B."/>
            <person name="Reeve J.N."/>
            <person name="Smith K."/>
            <person name="Springer T.A."/>
            <person name="Umayam L.A."/>
            <person name="White O."/>
            <person name="White R.H."/>
            <person name="de Macario E.C."/>
            <person name="Ferry J.G."/>
            <person name="Jarrell K.F."/>
            <person name="Jing H."/>
            <person name="Macario A.J.L."/>
            <person name="Paulsen I."/>
            <person name="Pritchett M."/>
            <person name="Sowers K.R."/>
            <person name="Swanson R.V."/>
            <person name="Zinder S.H."/>
            <person name="Lander E."/>
            <person name="Metcalf W.W."/>
            <person name="Birren B."/>
        </authorList>
    </citation>
    <scope>NUCLEOTIDE SEQUENCE [LARGE SCALE GENOMIC DNA]</scope>
    <source>
        <strain evidence="2">ATCC 35395 / DSM 2834 / JCM 12185 / C2A</strain>
    </source>
</reference>